<comment type="caution">
    <text evidence="8">The sequence shown here is derived from an EMBL/GenBank/DDBJ whole genome shotgun (WGS) entry which is preliminary data.</text>
</comment>
<dbReference type="Proteomes" id="UP001151081">
    <property type="component" value="Unassembled WGS sequence"/>
</dbReference>
<dbReference type="InterPro" id="IPR001128">
    <property type="entry name" value="Cyt_P450"/>
</dbReference>
<evidence type="ECO:0000256" key="5">
    <source>
        <dbReference type="ARBA" id="ARBA00023004"/>
    </source>
</evidence>
<keyword evidence="6 7" id="KW-0503">Monooxygenase</keyword>
<dbReference type="RefSeq" id="WP_272418144.1">
    <property type="nucleotide sequence ID" value="NZ_JAGTJJ010000001.1"/>
</dbReference>
<dbReference type="SUPFAM" id="SSF48264">
    <property type="entry name" value="Cytochrome P450"/>
    <property type="match status" value="1"/>
</dbReference>
<dbReference type="Pfam" id="PF00067">
    <property type="entry name" value="p450"/>
    <property type="match status" value="1"/>
</dbReference>
<evidence type="ECO:0000256" key="7">
    <source>
        <dbReference type="RuleBase" id="RU000461"/>
    </source>
</evidence>
<dbReference type="GO" id="GO:0016705">
    <property type="term" value="F:oxidoreductase activity, acting on paired donors, with incorporation or reduction of molecular oxygen"/>
    <property type="evidence" value="ECO:0007669"/>
    <property type="project" value="InterPro"/>
</dbReference>
<dbReference type="EMBL" id="JAGTJJ010000001">
    <property type="protein sequence ID" value="MDC3979438.1"/>
    <property type="molecule type" value="Genomic_DNA"/>
</dbReference>
<dbReference type="Gene3D" id="1.10.630.10">
    <property type="entry name" value="Cytochrome P450"/>
    <property type="match status" value="1"/>
</dbReference>
<dbReference type="PRINTS" id="PR00359">
    <property type="entry name" value="BP450"/>
</dbReference>
<comment type="similarity">
    <text evidence="1 7">Belongs to the cytochrome P450 family.</text>
</comment>
<dbReference type="GO" id="GO:0020037">
    <property type="term" value="F:heme binding"/>
    <property type="evidence" value="ECO:0007669"/>
    <property type="project" value="InterPro"/>
</dbReference>
<evidence type="ECO:0000256" key="2">
    <source>
        <dbReference type="ARBA" id="ARBA00022617"/>
    </source>
</evidence>
<proteinExistence type="inferred from homology"/>
<dbReference type="AlphaFoldDB" id="A0A9X3WZ65"/>
<evidence type="ECO:0000256" key="4">
    <source>
        <dbReference type="ARBA" id="ARBA00023002"/>
    </source>
</evidence>
<protein>
    <submittedName>
        <fullName evidence="8">Cytochrome P450</fullName>
    </submittedName>
</protein>
<keyword evidence="4 7" id="KW-0560">Oxidoreductase</keyword>
<evidence type="ECO:0000256" key="3">
    <source>
        <dbReference type="ARBA" id="ARBA00022723"/>
    </source>
</evidence>
<keyword evidence="9" id="KW-1185">Reference proteome</keyword>
<dbReference type="InterPro" id="IPR017972">
    <property type="entry name" value="Cyt_P450_CS"/>
</dbReference>
<dbReference type="PANTHER" id="PTHR46696">
    <property type="entry name" value="P450, PUTATIVE (EUROFUNG)-RELATED"/>
    <property type="match status" value="1"/>
</dbReference>
<gene>
    <name evidence="8" type="ORF">KEG57_02935</name>
</gene>
<dbReference type="InterPro" id="IPR036396">
    <property type="entry name" value="Cyt_P450_sf"/>
</dbReference>
<evidence type="ECO:0000256" key="1">
    <source>
        <dbReference type="ARBA" id="ARBA00010617"/>
    </source>
</evidence>
<keyword evidence="3 7" id="KW-0479">Metal-binding</keyword>
<sequence length="383" mass="43042">MLLDTQTLLDPFPMYREFREKAPVLWSDVMDSWLLFRYEDVKRAMEDADAFSSANPLKMPPDSFSTENMVFQDDPNHARLRAFAQPAFTPRRVAMLEQRIKELCDELLTEMADKGGAFDLVRAFTGPLPAMVIAELLGVPRSDFRTFQRIADDMVHIGTKGKQEQAQRASRELAEYYAALVAEKRRTGALGHDLTSDFLRNQGAGANFSERELVAMGPLFLFAGHETTTNLLNNTVRCLSENPEAKTFLLADLGRAPMIIEEVLRCRGPATGAPRIARRDIELHGVTIPAGSRVWPLSLSANRDPRVFDDPERFLPDRNPKNILSFGRGIHKCLGEPLARLEAKIAVPALYRRFPELRVDPERPAVPTPSPLIHGCLELPVRI</sequence>
<name>A0A9X3WZ65_9BACT</name>
<keyword evidence="5 7" id="KW-0408">Iron</keyword>
<organism evidence="8 9">
    <name type="scientific">Polyangium jinanense</name>
    <dbReference type="NCBI Taxonomy" id="2829994"/>
    <lineage>
        <taxon>Bacteria</taxon>
        <taxon>Pseudomonadati</taxon>
        <taxon>Myxococcota</taxon>
        <taxon>Polyangia</taxon>
        <taxon>Polyangiales</taxon>
        <taxon>Polyangiaceae</taxon>
        <taxon>Polyangium</taxon>
    </lineage>
</organism>
<dbReference type="FunFam" id="1.10.630.10:FF:000018">
    <property type="entry name" value="Cytochrome P450 monooxygenase"/>
    <property type="match status" value="1"/>
</dbReference>
<dbReference type="PANTHER" id="PTHR46696:SF6">
    <property type="entry name" value="P450, PUTATIVE (EUROFUNG)-RELATED"/>
    <property type="match status" value="1"/>
</dbReference>
<dbReference type="GO" id="GO:0005506">
    <property type="term" value="F:iron ion binding"/>
    <property type="evidence" value="ECO:0007669"/>
    <property type="project" value="InterPro"/>
</dbReference>
<dbReference type="PRINTS" id="PR00385">
    <property type="entry name" value="P450"/>
</dbReference>
<evidence type="ECO:0000256" key="6">
    <source>
        <dbReference type="ARBA" id="ARBA00023033"/>
    </source>
</evidence>
<accession>A0A9X3WZ65</accession>
<dbReference type="PROSITE" id="PS00086">
    <property type="entry name" value="CYTOCHROME_P450"/>
    <property type="match status" value="1"/>
</dbReference>
<evidence type="ECO:0000313" key="9">
    <source>
        <dbReference type="Proteomes" id="UP001151081"/>
    </source>
</evidence>
<dbReference type="GO" id="GO:0004497">
    <property type="term" value="F:monooxygenase activity"/>
    <property type="evidence" value="ECO:0007669"/>
    <property type="project" value="UniProtKB-KW"/>
</dbReference>
<reference evidence="8 9" key="1">
    <citation type="submission" date="2021-04" db="EMBL/GenBank/DDBJ databases">
        <title>Genome analysis of Polyangium sp.</title>
        <authorList>
            <person name="Li Y."/>
            <person name="Wang J."/>
        </authorList>
    </citation>
    <scope>NUCLEOTIDE SEQUENCE [LARGE SCALE GENOMIC DNA]</scope>
    <source>
        <strain evidence="8 9">SDU14</strain>
    </source>
</reference>
<keyword evidence="2 7" id="KW-0349">Heme</keyword>
<dbReference type="InterPro" id="IPR002397">
    <property type="entry name" value="Cyt_P450_B"/>
</dbReference>
<evidence type="ECO:0000313" key="8">
    <source>
        <dbReference type="EMBL" id="MDC3979438.1"/>
    </source>
</evidence>